<evidence type="ECO:0000313" key="4">
    <source>
        <dbReference type="EMBL" id="RIA82432.1"/>
    </source>
</evidence>
<dbReference type="InterPro" id="IPR010684">
    <property type="entry name" value="RNA_pol_II_trans_fac_SIII_A"/>
</dbReference>
<feature type="region of interest" description="Disordered" evidence="2">
    <location>
        <begin position="336"/>
        <end position="362"/>
    </location>
</feature>
<dbReference type="PANTHER" id="PTHR15141">
    <property type="entry name" value="TRANSCRIPTION ELONGATION FACTOR B POLYPEPTIDE 3"/>
    <property type="match status" value="1"/>
</dbReference>
<dbReference type="GO" id="GO:0006368">
    <property type="term" value="P:transcription elongation by RNA polymerase II"/>
    <property type="evidence" value="ECO:0007669"/>
    <property type="project" value="InterPro"/>
</dbReference>
<gene>
    <name evidence="4" type="ORF">C1645_809627</name>
</gene>
<dbReference type="PANTHER" id="PTHR15141:SF76">
    <property type="entry name" value="TRANSCRIPTION ELONGATION FACTOR B POLYPEPTIDE 3"/>
    <property type="match status" value="1"/>
</dbReference>
<accession>A0A397SAE2</accession>
<dbReference type="STRING" id="658196.A0A397SAE2"/>
<feature type="region of interest" description="Disordered" evidence="2">
    <location>
        <begin position="71"/>
        <end position="97"/>
    </location>
</feature>
<dbReference type="GO" id="GO:0070449">
    <property type="term" value="C:elongin complex"/>
    <property type="evidence" value="ECO:0007669"/>
    <property type="project" value="InterPro"/>
</dbReference>
<name>A0A397SAE2_9GLOM</name>
<evidence type="ECO:0000256" key="2">
    <source>
        <dbReference type="SAM" id="MobiDB-lite"/>
    </source>
</evidence>
<proteinExistence type="predicted"/>
<dbReference type="EMBL" id="QKYT01000667">
    <property type="protein sequence ID" value="RIA82432.1"/>
    <property type="molecule type" value="Genomic_DNA"/>
</dbReference>
<sequence>MKQNSKMLTRVDSSLKTPQSTATVQTQDQDLIQKHFIYKEPLEFYKTKNMREHEEKSKMAVKTFWENLNNRPKKKHSISKISSRPTASILSSGTTSASSTLRSAAIPTAQRNAVQPLTKASSSRLTISLNPVQSVNISSVKSTTHKSQSTRTTATQKIKLAQNSKNKSTKASVESSCTTADVQYKEPLKFYKTKDMREHEEKSKWVVQTFWENLNGRSKKSTQSSENTLESQISVNLSEVSGSSDSQTLSIQSENETSFGLTEQVNSVAKDKAIGRSNKDSFLSSGSTSKAALTQTFSRSMVDVNENGVSAATFAEPHASSSGLAAQGPEISVLDADRPLTKISNKRKHSGDGEIGNSKLIKISIPETRRQKEFSMKINLPNRPAPQVGNNSQNIISSGTSKNNVVKSLVQLCTMTLVSNKHRLYKLGDAPYHLLEPILKFCTDEELRQLEEVNSRLIDEDMELWKRFLQQKLPDQLLPDNPEDYRKTYLNIIDEEKEKKERIIGNLRRAMAKEKAKKEARQVKMLLVAPRVPKRKPTGYQKLTPLQKIRREMIREGYVTFPHR</sequence>
<evidence type="ECO:0000259" key="3">
    <source>
        <dbReference type="PROSITE" id="PS50181"/>
    </source>
</evidence>
<dbReference type="InterPro" id="IPR001810">
    <property type="entry name" value="F-box_dom"/>
</dbReference>
<dbReference type="Pfam" id="PF06881">
    <property type="entry name" value="Elongin_A"/>
    <property type="match status" value="1"/>
</dbReference>
<reference evidence="4 5" key="1">
    <citation type="submission" date="2018-06" db="EMBL/GenBank/DDBJ databases">
        <title>Comparative genomics reveals the genomic features of Rhizophagus irregularis, R. cerebriforme, R. diaphanum and Gigaspora rosea, and their symbiotic lifestyle signature.</title>
        <authorList>
            <person name="Morin E."/>
            <person name="San Clemente H."/>
            <person name="Chen E.C.H."/>
            <person name="De La Providencia I."/>
            <person name="Hainaut M."/>
            <person name="Kuo A."/>
            <person name="Kohler A."/>
            <person name="Murat C."/>
            <person name="Tang N."/>
            <person name="Roy S."/>
            <person name="Loubradou J."/>
            <person name="Henrissat B."/>
            <person name="Grigoriev I.V."/>
            <person name="Corradi N."/>
            <person name="Roux C."/>
            <person name="Martin F.M."/>
        </authorList>
    </citation>
    <scope>NUCLEOTIDE SEQUENCE [LARGE SCALE GENOMIC DNA]</scope>
    <source>
        <strain evidence="4 5">DAOM 227022</strain>
    </source>
</reference>
<dbReference type="OrthoDB" id="21513at2759"/>
<feature type="domain" description="F-box" evidence="3">
    <location>
        <begin position="424"/>
        <end position="468"/>
    </location>
</feature>
<dbReference type="Proteomes" id="UP000265703">
    <property type="component" value="Unassembled WGS sequence"/>
</dbReference>
<comment type="caution">
    <text evidence="4">The sequence shown here is derived from an EMBL/GenBank/DDBJ whole genome shotgun (WGS) entry which is preliminary data.</text>
</comment>
<organism evidence="4 5">
    <name type="scientific">Glomus cerebriforme</name>
    <dbReference type="NCBI Taxonomy" id="658196"/>
    <lineage>
        <taxon>Eukaryota</taxon>
        <taxon>Fungi</taxon>
        <taxon>Fungi incertae sedis</taxon>
        <taxon>Mucoromycota</taxon>
        <taxon>Glomeromycotina</taxon>
        <taxon>Glomeromycetes</taxon>
        <taxon>Glomerales</taxon>
        <taxon>Glomeraceae</taxon>
        <taxon>Glomus</taxon>
    </lineage>
</organism>
<dbReference type="InterPro" id="IPR051870">
    <property type="entry name" value="Elongin-A_domain"/>
</dbReference>
<dbReference type="Gene3D" id="6.10.250.3180">
    <property type="match status" value="1"/>
</dbReference>
<evidence type="ECO:0000256" key="1">
    <source>
        <dbReference type="ARBA" id="ARBA00021346"/>
    </source>
</evidence>
<evidence type="ECO:0000313" key="5">
    <source>
        <dbReference type="Proteomes" id="UP000265703"/>
    </source>
</evidence>
<dbReference type="PROSITE" id="PS50181">
    <property type="entry name" value="FBOX"/>
    <property type="match status" value="1"/>
</dbReference>
<protein>
    <recommendedName>
        <fullName evidence="1">Elongin-A</fullName>
    </recommendedName>
</protein>
<feature type="region of interest" description="Disordered" evidence="2">
    <location>
        <begin position="139"/>
        <end position="171"/>
    </location>
</feature>
<keyword evidence="5" id="KW-1185">Reference proteome</keyword>
<feature type="compositionally biased region" description="Low complexity" evidence="2">
    <location>
        <begin position="79"/>
        <end position="97"/>
    </location>
</feature>
<dbReference type="AlphaFoldDB" id="A0A397SAE2"/>
<feature type="region of interest" description="Disordered" evidence="2">
    <location>
        <begin position="1"/>
        <end position="26"/>
    </location>
</feature>